<evidence type="ECO:0000313" key="3">
    <source>
        <dbReference type="Proteomes" id="UP001589755"/>
    </source>
</evidence>
<feature type="region of interest" description="Disordered" evidence="1">
    <location>
        <begin position="1"/>
        <end position="60"/>
    </location>
</feature>
<sequence>MVYKEGAGNRERHRNKPADCKTEIAADPPAPQKQTAAQAGPLNGGNGIEKHSGAFNENSYHDGASAAMRAAQWYAENRDNCPRPIVPTLKRMFGVSALEAVQAIQTANGGAR</sequence>
<keyword evidence="3" id="KW-1185">Reference proteome</keyword>
<dbReference type="RefSeq" id="WP_261521721.1">
    <property type="nucleotide sequence ID" value="NZ_JAODNW010000020.1"/>
</dbReference>
<evidence type="ECO:0000256" key="1">
    <source>
        <dbReference type="SAM" id="MobiDB-lite"/>
    </source>
</evidence>
<reference evidence="2 3" key="1">
    <citation type="submission" date="2024-09" db="EMBL/GenBank/DDBJ databases">
        <authorList>
            <person name="Sun Q."/>
            <person name="Mori K."/>
        </authorList>
    </citation>
    <scope>NUCLEOTIDE SEQUENCE [LARGE SCALE GENOMIC DNA]</scope>
    <source>
        <strain evidence="2 3">CCM 8543</strain>
    </source>
</reference>
<gene>
    <name evidence="2" type="ORF">ACFFJ2_17600</name>
</gene>
<dbReference type="EMBL" id="JBHLXD010000042">
    <property type="protein sequence ID" value="MFC0210215.1"/>
    <property type="molecule type" value="Genomic_DNA"/>
</dbReference>
<organism evidence="2 3">
    <name type="scientific">Chelativorans intermedius</name>
    <dbReference type="NCBI Taxonomy" id="515947"/>
    <lineage>
        <taxon>Bacteria</taxon>
        <taxon>Pseudomonadati</taxon>
        <taxon>Pseudomonadota</taxon>
        <taxon>Alphaproteobacteria</taxon>
        <taxon>Hyphomicrobiales</taxon>
        <taxon>Phyllobacteriaceae</taxon>
        <taxon>Chelativorans</taxon>
    </lineage>
</organism>
<dbReference type="Proteomes" id="UP001589755">
    <property type="component" value="Unassembled WGS sequence"/>
</dbReference>
<accession>A0ABV6DC78</accession>
<evidence type="ECO:0000313" key="2">
    <source>
        <dbReference type="EMBL" id="MFC0210215.1"/>
    </source>
</evidence>
<proteinExistence type="predicted"/>
<protein>
    <submittedName>
        <fullName evidence="2">Uncharacterized protein</fullName>
    </submittedName>
</protein>
<comment type="caution">
    <text evidence="2">The sequence shown here is derived from an EMBL/GenBank/DDBJ whole genome shotgun (WGS) entry which is preliminary data.</text>
</comment>
<name>A0ABV6DC78_9HYPH</name>